<dbReference type="NCBIfam" id="NF009793">
    <property type="entry name" value="PRK13285.1-1"/>
    <property type="match status" value="1"/>
</dbReference>
<keyword evidence="2 4" id="KW-1005">Bacterial flagellum biogenesis</keyword>
<dbReference type="PANTHER" id="PTHR39190:SF1">
    <property type="entry name" value="FLAGELLAR ASSEMBLY FACTOR FLIW"/>
    <property type="match status" value="1"/>
</dbReference>
<evidence type="ECO:0000313" key="5">
    <source>
        <dbReference type="EMBL" id="MBP0726741.1"/>
    </source>
</evidence>
<comment type="caution">
    <text evidence="5">The sequence shown here is derived from an EMBL/GenBank/DDBJ whole genome shotgun (WGS) entry which is preliminary data.</text>
</comment>
<evidence type="ECO:0000256" key="3">
    <source>
        <dbReference type="ARBA" id="ARBA00022845"/>
    </source>
</evidence>
<evidence type="ECO:0000313" key="6">
    <source>
        <dbReference type="Proteomes" id="UP000682134"/>
    </source>
</evidence>
<keyword evidence="5" id="KW-0966">Cell projection</keyword>
<dbReference type="HAMAP" id="MF_01185">
    <property type="entry name" value="FliW"/>
    <property type="match status" value="1"/>
</dbReference>
<dbReference type="Gene3D" id="2.30.290.10">
    <property type="entry name" value="BH3618-like"/>
    <property type="match status" value="1"/>
</dbReference>
<keyword evidence="3 4" id="KW-0810">Translation regulation</keyword>
<dbReference type="GO" id="GO:0005737">
    <property type="term" value="C:cytoplasm"/>
    <property type="evidence" value="ECO:0007669"/>
    <property type="project" value="UniProtKB-SubCell"/>
</dbReference>
<evidence type="ECO:0000256" key="1">
    <source>
        <dbReference type="ARBA" id="ARBA00022490"/>
    </source>
</evidence>
<dbReference type="GO" id="GO:0006417">
    <property type="term" value="P:regulation of translation"/>
    <property type="evidence" value="ECO:0007669"/>
    <property type="project" value="UniProtKB-KW"/>
</dbReference>
<keyword evidence="1 4" id="KW-0963">Cytoplasm</keyword>
<organism evidence="5 6">
    <name type="scientific">Gottfriedia endophytica</name>
    <dbReference type="NCBI Taxonomy" id="2820819"/>
    <lineage>
        <taxon>Bacteria</taxon>
        <taxon>Bacillati</taxon>
        <taxon>Bacillota</taxon>
        <taxon>Bacilli</taxon>
        <taxon>Bacillales</taxon>
        <taxon>Bacillaceae</taxon>
        <taxon>Gottfriedia</taxon>
    </lineage>
</organism>
<gene>
    <name evidence="4" type="primary">fliW</name>
    <name evidence="5" type="ORF">J5Y03_16405</name>
</gene>
<dbReference type="EMBL" id="JAGIYQ010000014">
    <property type="protein sequence ID" value="MBP0726741.1"/>
    <property type="molecule type" value="Genomic_DNA"/>
</dbReference>
<dbReference type="AlphaFoldDB" id="A0A940NQ37"/>
<evidence type="ECO:0000256" key="2">
    <source>
        <dbReference type="ARBA" id="ARBA00022795"/>
    </source>
</evidence>
<dbReference type="InterPro" id="IPR024046">
    <property type="entry name" value="Flagellar_assmbl_FliW_dom_sf"/>
</dbReference>
<keyword evidence="4" id="KW-0143">Chaperone</keyword>
<dbReference type="RefSeq" id="WP_209407086.1">
    <property type="nucleotide sequence ID" value="NZ_JAGIYQ010000014.1"/>
</dbReference>
<dbReference type="PANTHER" id="PTHR39190">
    <property type="entry name" value="FLAGELLAR ASSEMBLY FACTOR FLIW"/>
    <property type="match status" value="1"/>
</dbReference>
<comment type="function">
    <text evidence="4">Acts as an anti-CsrA protein, binds CsrA and prevents it from repressing translation of its target genes, one of which is flagellin. Binds to flagellin and participates in the assembly of the flagellum.</text>
</comment>
<comment type="subunit">
    <text evidence="4">Interacts with translational regulator CsrA and flagellin(s).</text>
</comment>
<sequence length="148" mass="16727">MKIQTKYHGEVVIQQEDLLTFPKGIPAFEDENEFTILPFQEGIPFSILQSTKTPNLAFVIGEVFLLFPTYEIELPQNAIDELQLQEAKDAIVYCIITIKENFYQSTANLQAPLIINSVKKIGKQVVLNHPTYKTKHDINSSPAFSVEG</sequence>
<keyword evidence="5" id="KW-0969">Cilium</keyword>
<comment type="similarity">
    <text evidence="4">Belongs to the FliW family.</text>
</comment>
<comment type="subcellular location">
    <subcellularLocation>
        <location evidence="4">Cytoplasm</location>
    </subcellularLocation>
</comment>
<dbReference type="Pfam" id="PF02623">
    <property type="entry name" value="FliW"/>
    <property type="match status" value="1"/>
</dbReference>
<dbReference type="GO" id="GO:0044780">
    <property type="term" value="P:bacterial-type flagellum assembly"/>
    <property type="evidence" value="ECO:0007669"/>
    <property type="project" value="UniProtKB-UniRule"/>
</dbReference>
<dbReference type="InterPro" id="IPR003775">
    <property type="entry name" value="Flagellar_assembly_factor_FliW"/>
</dbReference>
<evidence type="ECO:0000256" key="4">
    <source>
        <dbReference type="HAMAP-Rule" id="MF_01185"/>
    </source>
</evidence>
<dbReference type="Proteomes" id="UP000682134">
    <property type="component" value="Unassembled WGS sequence"/>
</dbReference>
<keyword evidence="5" id="KW-0282">Flagellum</keyword>
<reference evidence="5" key="1">
    <citation type="submission" date="2021-04" db="EMBL/GenBank/DDBJ databases">
        <title>Genome seq and assembly of Bacillus sp.</title>
        <authorList>
            <person name="Chhetri G."/>
        </authorList>
    </citation>
    <scope>NUCLEOTIDE SEQUENCE</scope>
    <source>
        <strain evidence="5">RG28</strain>
    </source>
</reference>
<proteinExistence type="inferred from homology"/>
<name>A0A940NQ37_9BACI</name>
<dbReference type="SUPFAM" id="SSF141457">
    <property type="entry name" value="BH3618-like"/>
    <property type="match status" value="1"/>
</dbReference>
<keyword evidence="6" id="KW-1185">Reference proteome</keyword>
<accession>A0A940NQ37</accession>
<protein>
    <recommendedName>
        <fullName evidence="4">Flagellar assembly factor FliW</fullName>
    </recommendedName>
</protein>